<dbReference type="EMBL" id="JAAAHY010000021">
    <property type="protein sequence ID" value="KAF9968451.1"/>
    <property type="molecule type" value="Genomic_DNA"/>
</dbReference>
<dbReference type="PRINTS" id="PR00320">
    <property type="entry name" value="GPROTEINBRPT"/>
</dbReference>
<feature type="repeat" description="WD" evidence="3">
    <location>
        <begin position="445"/>
        <end position="486"/>
    </location>
</feature>
<dbReference type="InterPro" id="IPR015943">
    <property type="entry name" value="WD40/YVTN_repeat-like_dom_sf"/>
</dbReference>
<evidence type="ECO:0000313" key="5">
    <source>
        <dbReference type="EMBL" id="KAF9968451.1"/>
    </source>
</evidence>
<dbReference type="Proteomes" id="UP000738359">
    <property type="component" value="Unassembled WGS sequence"/>
</dbReference>
<dbReference type="OrthoDB" id="2396974at2759"/>
<feature type="region of interest" description="Disordered" evidence="4">
    <location>
        <begin position="855"/>
        <end position="890"/>
    </location>
</feature>
<dbReference type="InterPro" id="IPR001680">
    <property type="entry name" value="WD40_rpt"/>
</dbReference>
<keyword evidence="1 3" id="KW-0853">WD repeat</keyword>
<evidence type="ECO:0000256" key="1">
    <source>
        <dbReference type="ARBA" id="ARBA00022574"/>
    </source>
</evidence>
<feature type="non-terminal residue" evidence="5">
    <location>
        <position position="890"/>
    </location>
</feature>
<dbReference type="InterPro" id="IPR036322">
    <property type="entry name" value="WD40_repeat_dom_sf"/>
</dbReference>
<proteinExistence type="predicted"/>
<dbReference type="PRINTS" id="PR00319">
    <property type="entry name" value="GPROTEINB"/>
</dbReference>
<evidence type="ECO:0000256" key="3">
    <source>
        <dbReference type="PROSITE-ProRule" id="PRU00221"/>
    </source>
</evidence>
<feature type="repeat" description="WD" evidence="3">
    <location>
        <begin position="705"/>
        <end position="744"/>
    </location>
</feature>
<keyword evidence="2" id="KW-0677">Repeat</keyword>
<dbReference type="InterPro" id="IPR001646">
    <property type="entry name" value="5peptide_repeat"/>
</dbReference>
<protein>
    <submittedName>
        <fullName evidence="5">Uncharacterized protein</fullName>
    </submittedName>
</protein>
<dbReference type="Pfam" id="PF00805">
    <property type="entry name" value="Pentapeptide"/>
    <property type="match status" value="1"/>
</dbReference>
<dbReference type="SUPFAM" id="SSF50978">
    <property type="entry name" value="WD40 repeat-like"/>
    <property type="match status" value="1"/>
</dbReference>
<dbReference type="SUPFAM" id="SSF69322">
    <property type="entry name" value="Tricorn protease domain 2"/>
    <property type="match status" value="1"/>
</dbReference>
<dbReference type="InterPro" id="IPR001632">
    <property type="entry name" value="WD40_G-protein_beta-like"/>
</dbReference>
<dbReference type="AlphaFoldDB" id="A0A9P6JGY1"/>
<dbReference type="Gene3D" id="2.160.20.80">
    <property type="entry name" value="E3 ubiquitin-protein ligase SopA"/>
    <property type="match status" value="1"/>
</dbReference>
<gene>
    <name evidence="5" type="ORF">BGZ70_003847</name>
</gene>
<reference evidence="5" key="1">
    <citation type="journal article" date="2020" name="Fungal Divers.">
        <title>Resolving the Mortierellaceae phylogeny through synthesis of multi-gene phylogenetics and phylogenomics.</title>
        <authorList>
            <person name="Vandepol N."/>
            <person name="Liber J."/>
            <person name="Desiro A."/>
            <person name="Na H."/>
            <person name="Kennedy M."/>
            <person name="Barry K."/>
            <person name="Grigoriev I.V."/>
            <person name="Miller A.N."/>
            <person name="O'Donnell K."/>
            <person name="Stajich J.E."/>
            <person name="Bonito G."/>
        </authorList>
    </citation>
    <scope>NUCLEOTIDE SEQUENCE</scope>
    <source>
        <strain evidence="5">CK1249</strain>
    </source>
</reference>
<dbReference type="InterPro" id="IPR020472">
    <property type="entry name" value="WD40_PAC1"/>
</dbReference>
<organism evidence="5 6">
    <name type="scientific">Mortierella alpina</name>
    <name type="common">Oleaginous fungus</name>
    <name type="synonym">Mortierella renispora</name>
    <dbReference type="NCBI Taxonomy" id="64518"/>
    <lineage>
        <taxon>Eukaryota</taxon>
        <taxon>Fungi</taxon>
        <taxon>Fungi incertae sedis</taxon>
        <taxon>Mucoromycota</taxon>
        <taxon>Mortierellomycotina</taxon>
        <taxon>Mortierellomycetes</taxon>
        <taxon>Mortierellales</taxon>
        <taxon>Mortierellaceae</taxon>
        <taxon>Mortierella</taxon>
    </lineage>
</organism>
<dbReference type="SMART" id="SM00320">
    <property type="entry name" value="WD40"/>
    <property type="match status" value="8"/>
</dbReference>
<dbReference type="Gene3D" id="2.130.10.10">
    <property type="entry name" value="YVTN repeat-like/Quinoprotein amine dehydrogenase"/>
    <property type="match status" value="3"/>
</dbReference>
<evidence type="ECO:0000313" key="6">
    <source>
        <dbReference type="Proteomes" id="UP000738359"/>
    </source>
</evidence>
<dbReference type="CDD" id="cd00200">
    <property type="entry name" value="WD40"/>
    <property type="match status" value="1"/>
</dbReference>
<name>A0A9P6JGY1_MORAP</name>
<keyword evidence="6" id="KW-1185">Reference proteome</keyword>
<evidence type="ECO:0000256" key="4">
    <source>
        <dbReference type="SAM" id="MobiDB-lite"/>
    </source>
</evidence>
<dbReference type="Pfam" id="PF00400">
    <property type="entry name" value="WD40"/>
    <property type="match status" value="7"/>
</dbReference>
<dbReference type="InterPro" id="IPR019775">
    <property type="entry name" value="WD40_repeat_CS"/>
</dbReference>
<feature type="repeat" description="WD" evidence="3">
    <location>
        <begin position="613"/>
        <end position="654"/>
    </location>
</feature>
<feature type="repeat" description="WD" evidence="3">
    <location>
        <begin position="529"/>
        <end position="570"/>
    </location>
</feature>
<comment type="caution">
    <text evidence="5">The sequence shown here is derived from an EMBL/GenBank/DDBJ whole genome shotgun (WGS) entry which is preliminary data.</text>
</comment>
<dbReference type="PANTHER" id="PTHR19848">
    <property type="entry name" value="WD40 REPEAT PROTEIN"/>
    <property type="match status" value="1"/>
</dbReference>
<feature type="repeat" description="WD" evidence="3">
    <location>
        <begin position="487"/>
        <end position="528"/>
    </location>
</feature>
<dbReference type="PROSITE" id="PS50294">
    <property type="entry name" value="WD_REPEATS_REGION"/>
    <property type="match status" value="6"/>
</dbReference>
<feature type="repeat" description="WD" evidence="3">
    <location>
        <begin position="571"/>
        <end position="612"/>
    </location>
</feature>
<accession>A0A9P6JGY1</accession>
<feature type="compositionally biased region" description="Acidic residues" evidence="4">
    <location>
        <begin position="875"/>
        <end position="890"/>
    </location>
</feature>
<dbReference type="PROSITE" id="PS00678">
    <property type="entry name" value="WD_REPEATS_1"/>
    <property type="match status" value="4"/>
</dbReference>
<dbReference type="SUPFAM" id="SSF141571">
    <property type="entry name" value="Pentapeptide repeat-like"/>
    <property type="match status" value="1"/>
</dbReference>
<dbReference type="PROSITE" id="PS50082">
    <property type="entry name" value="WD_REPEATS_2"/>
    <property type="match status" value="7"/>
</dbReference>
<evidence type="ECO:0000256" key="2">
    <source>
        <dbReference type="ARBA" id="ARBA00022737"/>
    </source>
</evidence>
<feature type="repeat" description="WD" evidence="3">
    <location>
        <begin position="655"/>
        <end position="704"/>
    </location>
</feature>
<sequence>PQIRELKSNRRFTLICDGYDECQQVNNLYTSNQLNEAGQWRAKMIISCRSERIGQDYKDRFQPLPNAAAAHGAAIGQLQEAVIVPFSKDQIEAYIHRHVADVNPPWKAKSYITTLENIPNLMDLIKNPFLLKLSLDVLPGFVDVDKIQELSSADITRVGLYDRFVEHWLECGKKRVGNQDLGRRGRVAFDSLVDEGFTANGIDFLKRLAAAIYKEQAGHPVVEYSRFKDEETWKARFFSRKDENRLLRQACPLVRSGNQYRFIHKSLLEYCFARAVFDPQASSLPLSGPSVTRRGSVSSIFSFDGQTAPEECDLIARHVTPNSPLGWRSFVDEPSILQFLAERAQQEPSFKQQLLAMIEHSKTNKDGRIAAANAITLLVRAGMQFIGADLRGIRIPGANLSFGMFERAQLQGADMRKADFQNIWLRRADLSDSQMAGVRLGEWPYLQEDGKVWCLAYSPDGKSLAAGMADSSVIVYDAVTWNKLHTLQGHMYAVYAVAYSPDGHQIASGSRDGTVRTWDSQTGADILNIDDHTGTILAVVFSPSGHQIASGGCDNTVRLWDSQTGSTELTLTGHTDWVHSVVYSPNGLQIATASRDKTVRLWNALTGALGSTLTGHTGVVCSIAYSPSGQHIVSGSDDKTLQVWDTQTGSLRLTLTGHTSEVNSVAYSPSGHQIASGSGHQLASGSEDRTIRLWDAHTGAEGFVLTGHTDGVESVAYSPSGHQLASGDGTVRFWDVLSGGCLVSLNDADKSVGWLAWKDGDAGSHLAIGNDNSNTIRMWRVTEDEGKPCFSLQWSWPHGSLNIKDANLQGACGLNRMQIQLLKQRGIVGEPISPLSMSAVGGKLISMSGIVSQLNKPPKRELSDGLAEEPSAGDAEPEVALEGDELAIEE</sequence>
<dbReference type="PANTHER" id="PTHR19848:SF8">
    <property type="entry name" value="F-BOX AND WD REPEAT DOMAIN CONTAINING 7"/>
    <property type="match status" value="1"/>
</dbReference>